<evidence type="ECO:0008006" key="3">
    <source>
        <dbReference type="Google" id="ProtNLM"/>
    </source>
</evidence>
<name>A0ABV6JCP9_9BACL</name>
<accession>A0ABV6JCP9</accession>
<gene>
    <name evidence="1" type="ORF">ACFFJ8_19490</name>
</gene>
<dbReference type="EMBL" id="JBHLVF010000034">
    <property type="protein sequence ID" value="MFC0393542.1"/>
    <property type="molecule type" value="Genomic_DNA"/>
</dbReference>
<protein>
    <recommendedName>
        <fullName evidence="3">Competence protein</fullName>
    </recommendedName>
</protein>
<keyword evidence="2" id="KW-1185">Reference proteome</keyword>
<evidence type="ECO:0000313" key="2">
    <source>
        <dbReference type="Proteomes" id="UP001589818"/>
    </source>
</evidence>
<proteinExistence type="predicted"/>
<evidence type="ECO:0000313" key="1">
    <source>
        <dbReference type="EMBL" id="MFC0393542.1"/>
    </source>
</evidence>
<reference evidence="1 2" key="1">
    <citation type="submission" date="2024-09" db="EMBL/GenBank/DDBJ databases">
        <authorList>
            <person name="Sun Q."/>
            <person name="Mori K."/>
        </authorList>
    </citation>
    <scope>NUCLEOTIDE SEQUENCE [LARGE SCALE GENOMIC DNA]</scope>
    <source>
        <strain evidence="1 2">CCM 4839</strain>
    </source>
</reference>
<organism evidence="1 2">
    <name type="scientific">Paenibacillus mendelii</name>
    <dbReference type="NCBI Taxonomy" id="206163"/>
    <lineage>
        <taxon>Bacteria</taxon>
        <taxon>Bacillati</taxon>
        <taxon>Bacillota</taxon>
        <taxon>Bacilli</taxon>
        <taxon>Bacillales</taxon>
        <taxon>Paenibacillaceae</taxon>
        <taxon>Paenibacillus</taxon>
    </lineage>
</organism>
<sequence>MDTAREIFSAGRHRTITVKDAEQKFSDSVGARTERFICPGCGEYVAFVRRNEYKSYFKHGFSNETTKECDLRSLSQTYHSIYERIGLPLYLRKLMDERFELCVGFYTLDESLINKAEREQLKVTINPIHRESGLSVSYFVDNNNYLMNATTLKKIDFISTQYTLHYSLPQFESSFNVRWGFNIEGILSDGAIFTCSEYGGRKIRINDEITTDVDYLYLCLNENLLNRHSGIINEYCGIISLKTRNKDITFNMYKIVFKSHNDDEFNKLYKFCRDHFKISLLHKPSKLSAVWPPTVMSDNQISCFNKQEAMFILKCDERNASVFLHKGTEIEEVHGTAVGSNRLIRLSVSRENRIVVTINGKYNSINSLVTQYNGEIKTYSNIVSVQDETGEILNRGEYTQLPHQKSIKIVSESKCDVLLINNNRIDLYHIRNATPIIINTISYGDEIVPIINNQLIYYMKFVGDNKLRVQLSDDAIYTRLHRLNSTTMIPPPFWIKKLLTLLGNYPKTKMAVMTFMMTNKMPAGSGKILSELIFLLKDGVDK</sequence>
<dbReference type="Proteomes" id="UP001589818">
    <property type="component" value="Unassembled WGS sequence"/>
</dbReference>
<comment type="caution">
    <text evidence="1">The sequence shown here is derived from an EMBL/GenBank/DDBJ whole genome shotgun (WGS) entry which is preliminary data.</text>
</comment>
<dbReference type="RefSeq" id="WP_204821697.1">
    <property type="nucleotide sequence ID" value="NZ_JANHOF010000008.1"/>
</dbReference>